<dbReference type="RefSeq" id="WP_157522441.1">
    <property type="nucleotide sequence ID" value="NZ_CP066775.1"/>
</dbReference>
<accession>A0A6I4HYJ1</accession>
<gene>
    <name evidence="1" type="ORF">GO620_002390</name>
</gene>
<name>A0A6I4HYJ1_9SPHI</name>
<evidence type="ECO:0000313" key="2">
    <source>
        <dbReference type="Proteomes" id="UP000429232"/>
    </source>
</evidence>
<protein>
    <submittedName>
        <fullName evidence="1">Uncharacterized protein</fullName>
    </submittedName>
</protein>
<dbReference type="KEGG" id="mgik:GO620_002390"/>
<dbReference type="Proteomes" id="UP000429232">
    <property type="component" value="Chromosome"/>
</dbReference>
<dbReference type="EMBL" id="CP066775">
    <property type="protein sequence ID" value="QQL50323.1"/>
    <property type="molecule type" value="Genomic_DNA"/>
</dbReference>
<reference evidence="1 2" key="1">
    <citation type="submission" date="2020-12" db="EMBL/GenBank/DDBJ databases">
        <title>HMF7856_wgs.fasta genome submission.</title>
        <authorList>
            <person name="Kang H."/>
            <person name="Kim H."/>
            <person name="Joh K."/>
        </authorList>
    </citation>
    <scope>NUCLEOTIDE SEQUENCE [LARGE SCALE GENOMIC DNA]</scope>
    <source>
        <strain evidence="1 2">HMF7856</strain>
    </source>
</reference>
<organism evidence="1 2">
    <name type="scientific">Mucilaginibacter ginkgonis</name>
    <dbReference type="NCBI Taxonomy" id="2682091"/>
    <lineage>
        <taxon>Bacteria</taxon>
        <taxon>Pseudomonadati</taxon>
        <taxon>Bacteroidota</taxon>
        <taxon>Sphingobacteriia</taxon>
        <taxon>Sphingobacteriales</taxon>
        <taxon>Sphingobacteriaceae</taxon>
        <taxon>Mucilaginibacter</taxon>
    </lineage>
</organism>
<dbReference type="AlphaFoldDB" id="A0A6I4HYJ1"/>
<keyword evidence="2" id="KW-1185">Reference proteome</keyword>
<evidence type="ECO:0000313" key="1">
    <source>
        <dbReference type="EMBL" id="QQL50323.1"/>
    </source>
</evidence>
<proteinExistence type="predicted"/>
<sequence length="153" mass="17113">MSLTSFIKTLLKHISQIFNQLPGELKEAAKTAVTVTQAIKCFDDKNPEVADIITTIIPGNADDEIVKWLRLQLPVILSSLRLVSTQKATADTQSVVYSAISTVNQLQGDIKSSFLHNLAVLLAQEAATLRNKEFKWADAVYIVEWYYGQKFKK</sequence>